<protein>
    <submittedName>
        <fullName evidence="1">Uncharacterized protein</fullName>
    </submittedName>
</protein>
<evidence type="ECO:0000313" key="2">
    <source>
        <dbReference type="Proteomes" id="UP001491691"/>
    </source>
</evidence>
<evidence type="ECO:0000313" key="1">
    <source>
        <dbReference type="EMBL" id="MEQ3347202.1"/>
    </source>
</evidence>
<comment type="caution">
    <text evidence="1">The sequence shown here is derived from an EMBL/GenBank/DDBJ whole genome shotgun (WGS) entry which is preliminary data.</text>
</comment>
<organism evidence="1 2">
    <name type="scientific">Peptoniphilus senegalensis</name>
    <dbReference type="NCBI Taxonomy" id="1465757"/>
    <lineage>
        <taxon>Bacteria</taxon>
        <taxon>Bacillati</taxon>
        <taxon>Bacillota</taxon>
        <taxon>Tissierellia</taxon>
        <taxon>Tissierellales</taxon>
        <taxon>Peptoniphilaceae</taxon>
        <taxon>Peptoniphilus</taxon>
    </lineage>
</organism>
<gene>
    <name evidence="1" type="ORF">AAA073_07125</name>
</gene>
<sequence>MKKSVVESFLGEKVKVKCTDNDEYIGILEKGTSFEEGYYHCKQEINGRNNHWFRSSHIKSISHCSVIEMEKCLKN</sequence>
<reference evidence="1 2" key="1">
    <citation type="submission" date="2024-04" db="EMBL/GenBank/DDBJ databases">
        <title>Human intestinal bacterial collection.</title>
        <authorList>
            <person name="Pauvert C."/>
            <person name="Hitch T.C.A."/>
            <person name="Clavel T."/>
        </authorList>
    </citation>
    <scope>NUCLEOTIDE SEQUENCE [LARGE SCALE GENOMIC DNA]</scope>
    <source>
        <strain evidence="1 2">CLA-SR-H019</strain>
    </source>
</reference>
<accession>A0ABV1J208</accession>
<dbReference type="Proteomes" id="UP001491691">
    <property type="component" value="Unassembled WGS sequence"/>
</dbReference>
<dbReference type="EMBL" id="JBBNPP010000013">
    <property type="protein sequence ID" value="MEQ3347202.1"/>
    <property type="molecule type" value="Genomic_DNA"/>
</dbReference>
<proteinExistence type="predicted"/>
<dbReference type="RefSeq" id="WP_349189084.1">
    <property type="nucleotide sequence ID" value="NZ_JBBNPP010000013.1"/>
</dbReference>
<keyword evidence="2" id="KW-1185">Reference proteome</keyword>
<name>A0ABV1J208_9FIRM</name>